<dbReference type="InterPro" id="IPR036397">
    <property type="entry name" value="RNaseH_sf"/>
</dbReference>
<dbReference type="EMBL" id="BK015967">
    <property type="protein sequence ID" value="DAF87714.1"/>
    <property type="molecule type" value="Genomic_DNA"/>
</dbReference>
<evidence type="ECO:0000313" key="2">
    <source>
        <dbReference type="EMBL" id="DAF87714.1"/>
    </source>
</evidence>
<dbReference type="InterPro" id="IPR002156">
    <property type="entry name" value="RNaseH_domain"/>
</dbReference>
<sequence length="132" mass="15086">MGEPRMARVDVSILVREKGAKVKKGKYLYIIASKDFPKGPGNPISGSAYVENTTVNRMALQCLVDALQRIHRPSMVTIHTTSGYLQNGYRSLPEWKENGWTRKDKKELRNADLWQQADKLLSNHAVRFKMQI</sequence>
<dbReference type="PROSITE" id="PS50879">
    <property type="entry name" value="RNASE_H_1"/>
    <property type="match status" value="1"/>
</dbReference>
<protein>
    <submittedName>
        <fullName evidence="2">Ribonuclease HI</fullName>
    </submittedName>
</protein>
<organism evidence="2">
    <name type="scientific">Myoviridae sp. ctMne5</name>
    <dbReference type="NCBI Taxonomy" id="2825089"/>
    <lineage>
        <taxon>Viruses</taxon>
        <taxon>Duplodnaviria</taxon>
        <taxon>Heunggongvirae</taxon>
        <taxon>Uroviricota</taxon>
        <taxon>Caudoviricetes</taxon>
    </lineage>
</organism>
<dbReference type="Gene3D" id="3.30.420.10">
    <property type="entry name" value="Ribonuclease H-like superfamily/Ribonuclease H"/>
    <property type="match status" value="1"/>
</dbReference>
<feature type="domain" description="RNase H type-1" evidence="1">
    <location>
        <begin position="9"/>
        <end position="132"/>
    </location>
</feature>
<accession>A0A8S5TZV7</accession>
<name>A0A8S5TZV7_9CAUD</name>
<reference evidence="2" key="1">
    <citation type="journal article" date="2021" name="Proc. Natl. Acad. Sci. U.S.A.">
        <title>A Catalog of Tens of Thousands of Viruses from Human Metagenomes Reveals Hidden Associations with Chronic Diseases.</title>
        <authorList>
            <person name="Tisza M.J."/>
            <person name="Buck C.B."/>
        </authorList>
    </citation>
    <scope>NUCLEOTIDE SEQUENCE</scope>
    <source>
        <strain evidence="2">CtMne5</strain>
    </source>
</reference>
<dbReference type="Pfam" id="PF00075">
    <property type="entry name" value="RNase_H"/>
    <property type="match status" value="1"/>
</dbReference>
<proteinExistence type="predicted"/>
<dbReference type="GO" id="GO:0003676">
    <property type="term" value="F:nucleic acid binding"/>
    <property type="evidence" value="ECO:0007669"/>
    <property type="project" value="InterPro"/>
</dbReference>
<dbReference type="SUPFAM" id="SSF53098">
    <property type="entry name" value="Ribonuclease H-like"/>
    <property type="match status" value="1"/>
</dbReference>
<evidence type="ECO:0000259" key="1">
    <source>
        <dbReference type="PROSITE" id="PS50879"/>
    </source>
</evidence>
<dbReference type="GO" id="GO:0004523">
    <property type="term" value="F:RNA-DNA hybrid ribonuclease activity"/>
    <property type="evidence" value="ECO:0007669"/>
    <property type="project" value="InterPro"/>
</dbReference>
<dbReference type="InterPro" id="IPR012337">
    <property type="entry name" value="RNaseH-like_sf"/>
</dbReference>